<dbReference type="GO" id="GO:0006508">
    <property type="term" value="P:proteolysis"/>
    <property type="evidence" value="ECO:0007669"/>
    <property type="project" value="UniProtKB-KW"/>
</dbReference>
<dbReference type="AlphaFoldDB" id="A0A6C0GWQ5"/>
<dbReference type="SMART" id="SM00228">
    <property type="entry name" value="PDZ"/>
    <property type="match status" value="1"/>
</dbReference>
<dbReference type="Gene3D" id="2.30.42.10">
    <property type="match status" value="2"/>
</dbReference>
<keyword evidence="3" id="KW-0378">Hydrolase</keyword>
<reference evidence="6 7" key="1">
    <citation type="submission" date="2020-01" db="EMBL/GenBank/DDBJ databases">
        <authorList>
            <person name="Kim M.K."/>
        </authorList>
    </citation>
    <scope>NUCLEOTIDE SEQUENCE [LARGE SCALE GENOMIC DNA]</scope>
    <source>
        <strain evidence="6 7">172606-1</strain>
    </source>
</reference>
<evidence type="ECO:0000313" key="7">
    <source>
        <dbReference type="Proteomes" id="UP000480178"/>
    </source>
</evidence>
<name>A0A6C0GWQ5_9BACT</name>
<dbReference type="PANTHER" id="PTHR22939:SF129">
    <property type="entry name" value="SERINE PROTEASE HTRA2, MITOCHONDRIAL"/>
    <property type="match status" value="1"/>
</dbReference>
<dbReference type="GO" id="GO:0004252">
    <property type="term" value="F:serine-type endopeptidase activity"/>
    <property type="evidence" value="ECO:0007669"/>
    <property type="project" value="InterPro"/>
</dbReference>
<comment type="similarity">
    <text evidence="1">Belongs to the peptidase S1C family.</text>
</comment>
<sequence length="486" mass="52255">MSICTGGVIALAGFKFFTTPEKVYESFEQKQNVHFSNYLKDTAIIVPEGLNFIYAAERVRPAVVHIKTSYDATAMGGDDDIEGIFREFHGDGSSKSPFGSPSPRESAGSGVIISADGYIATNNHVVESANKIQVILDDKRSYIGTVVGTDPTTDLALVKIEDDALPFVKYGDSDKLKVGEWVLAVGNPFDLTSTVTAGIVSAKSRNINILRDEKNMQVESFIQTDAAVNPGNSGGALVDLKGQLVGINTAIATSTRFSQGYSFAVPVTLVKKVMDDLLKYGEVQRALLGVIIRQDIDADFAKEKGLKSLKGVYIEDVNDESAAKQAGIKAGDVVKRINDIEVNSSSELQGVVATYRPGDKVKVAYERGGKEYITQVTLRNSMGNTSIVKRETTAKEKGILGAELLAISEAEKRVAGIESGVRITKLSSGKMKEAGFKPGFIITHIDKKAVKTPNDVIKSIQNVKEGAVLIEGVYADGTKDYRAIVP</sequence>
<dbReference type="Pfam" id="PF13180">
    <property type="entry name" value="PDZ_2"/>
    <property type="match status" value="1"/>
</dbReference>
<dbReference type="InterPro" id="IPR036034">
    <property type="entry name" value="PDZ_sf"/>
</dbReference>
<feature type="domain" description="PDZ" evidence="5">
    <location>
        <begin position="277"/>
        <end position="369"/>
    </location>
</feature>
<dbReference type="InterPro" id="IPR009003">
    <property type="entry name" value="Peptidase_S1_PA"/>
</dbReference>
<evidence type="ECO:0000313" key="6">
    <source>
        <dbReference type="EMBL" id="QHT72033.1"/>
    </source>
</evidence>
<organism evidence="6 7">
    <name type="scientific">Rhodocytophaga rosea</name>
    <dbReference type="NCBI Taxonomy" id="2704465"/>
    <lineage>
        <taxon>Bacteria</taxon>
        <taxon>Pseudomonadati</taxon>
        <taxon>Bacteroidota</taxon>
        <taxon>Cytophagia</taxon>
        <taxon>Cytophagales</taxon>
        <taxon>Rhodocytophagaceae</taxon>
        <taxon>Rhodocytophaga</taxon>
    </lineage>
</organism>
<dbReference type="InterPro" id="IPR001478">
    <property type="entry name" value="PDZ"/>
</dbReference>
<accession>A0A6C0GWQ5</accession>
<dbReference type="PRINTS" id="PR00834">
    <property type="entry name" value="PROTEASES2C"/>
</dbReference>
<dbReference type="PROSITE" id="PS50106">
    <property type="entry name" value="PDZ"/>
    <property type="match status" value="1"/>
</dbReference>
<evidence type="ECO:0000256" key="4">
    <source>
        <dbReference type="ARBA" id="ARBA00022825"/>
    </source>
</evidence>
<keyword evidence="2" id="KW-0645">Protease</keyword>
<gene>
    <name evidence="6" type="ORF">GXP67_15215</name>
</gene>
<dbReference type="Pfam" id="PF13365">
    <property type="entry name" value="Trypsin_2"/>
    <property type="match status" value="1"/>
</dbReference>
<evidence type="ECO:0000259" key="5">
    <source>
        <dbReference type="PROSITE" id="PS50106"/>
    </source>
</evidence>
<dbReference type="Gene3D" id="2.40.10.120">
    <property type="match status" value="1"/>
</dbReference>
<evidence type="ECO:0000256" key="1">
    <source>
        <dbReference type="ARBA" id="ARBA00010541"/>
    </source>
</evidence>
<dbReference type="SUPFAM" id="SSF50156">
    <property type="entry name" value="PDZ domain-like"/>
    <property type="match status" value="2"/>
</dbReference>
<keyword evidence="7" id="KW-1185">Reference proteome</keyword>
<dbReference type="FunFam" id="2.40.10.10:FF:000001">
    <property type="entry name" value="Periplasmic serine protease DegS"/>
    <property type="match status" value="1"/>
</dbReference>
<protein>
    <submittedName>
        <fullName evidence="6">PDZ domain-containing protein</fullName>
    </submittedName>
</protein>
<evidence type="ECO:0000256" key="3">
    <source>
        <dbReference type="ARBA" id="ARBA00022801"/>
    </source>
</evidence>
<dbReference type="EMBL" id="CP048222">
    <property type="protein sequence ID" value="QHT72033.1"/>
    <property type="molecule type" value="Genomic_DNA"/>
</dbReference>
<keyword evidence="4" id="KW-0720">Serine protease</keyword>
<evidence type="ECO:0000256" key="2">
    <source>
        <dbReference type="ARBA" id="ARBA00022670"/>
    </source>
</evidence>
<dbReference type="KEGG" id="rhoz:GXP67_15215"/>
<dbReference type="InterPro" id="IPR001940">
    <property type="entry name" value="Peptidase_S1C"/>
</dbReference>
<dbReference type="PANTHER" id="PTHR22939">
    <property type="entry name" value="SERINE PROTEASE FAMILY S1C HTRA-RELATED"/>
    <property type="match status" value="1"/>
</dbReference>
<proteinExistence type="inferred from homology"/>
<dbReference type="SUPFAM" id="SSF50494">
    <property type="entry name" value="Trypsin-like serine proteases"/>
    <property type="match status" value="1"/>
</dbReference>
<dbReference type="Proteomes" id="UP000480178">
    <property type="component" value="Chromosome"/>
</dbReference>